<dbReference type="RefSeq" id="WP_051780587.1">
    <property type="nucleotide sequence ID" value="NZ_BCTH01000028.1"/>
</dbReference>
<evidence type="ECO:0000256" key="1">
    <source>
        <dbReference type="SAM" id="Phobius"/>
    </source>
</evidence>
<keyword evidence="3" id="KW-1185">Reference proteome</keyword>
<gene>
    <name evidence="2" type="ORF">GJA_2119</name>
</gene>
<sequence length="147" mass="15324">MSNASQLSRQQRYRPVRGFGIVTAVFFLVVLAGLGAALVAISTLQHAESALDVQGARAYQAARAGMEWGLYRQRIAGSCAASSSFALPANSGLNGFSVTVQCSQAAGALPRFQVIATACNQPAGGVCSTVNASNHADYVQRVLQADF</sequence>
<dbReference type="STRING" id="1349767.GJA_2119"/>
<reference evidence="2 3" key="1">
    <citation type="journal article" date="2015" name="Genome Announc.">
        <title>Genome Sequence of Mushroom Soft-Rot Pathogen Janthinobacterium agaricidamnosum.</title>
        <authorList>
            <person name="Graupner K."/>
            <person name="Lackner G."/>
            <person name="Hertweck C."/>
        </authorList>
    </citation>
    <scope>NUCLEOTIDE SEQUENCE [LARGE SCALE GENOMIC DNA]</scope>
    <source>
        <strain evidence="3">NBRC 102515 / DSM 9628</strain>
    </source>
</reference>
<evidence type="ECO:0000313" key="2">
    <source>
        <dbReference type="EMBL" id="CDG82754.1"/>
    </source>
</evidence>
<dbReference type="EMBL" id="HG322949">
    <property type="protein sequence ID" value="CDG82754.1"/>
    <property type="molecule type" value="Genomic_DNA"/>
</dbReference>
<dbReference type="KEGG" id="jag:GJA_2119"/>
<accession>W0V1Q0</accession>
<dbReference type="OrthoDB" id="8536494at2"/>
<dbReference type="Proteomes" id="UP000027604">
    <property type="component" value="Chromosome I"/>
</dbReference>
<dbReference type="AlphaFoldDB" id="W0V1Q0"/>
<dbReference type="PATRIC" id="fig|1349767.4.peg.3879"/>
<evidence type="ECO:0000313" key="3">
    <source>
        <dbReference type="Proteomes" id="UP000027604"/>
    </source>
</evidence>
<keyword evidence="1" id="KW-1133">Transmembrane helix</keyword>
<dbReference type="eggNOG" id="COG4726">
    <property type="taxonomic scope" value="Bacteria"/>
</dbReference>
<feature type="transmembrane region" description="Helical" evidence="1">
    <location>
        <begin position="21"/>
        <end position="41"/>
    </location>
</feature>
<keyword evidence="1" id="KW-0472">Membrane</keyword>
<name>W0V1Q0_9BURK</name>
<keyword evidence="1" id="KW-0812">Transmembrane</keyword>
<dbReference type="HOGENOM" id="CLU_125980_0_0_4"/>
<protein>
    <recommendedName>
        <fullName evidence="4">Agglutinin biogenesis protein MshP</fullName>
    </recommendedName>
</protein>
<proteinExistence type="predicted"/>
<evidence type="ECO:0008006" key="4">
    <source>
        <dbReference type="Google" id="ProtNLM"/>
    </source>
</evidence>
<organism evidence="2 3">
    <name type="scientific">Janthinobacterium agaricidamnosum NBRC 102515 = DSM 9628</name>
    <dbReference type="NCBI Taxonomy" id="1349767"/>
    <lineage>
        <taxon>Bacteria</taxon>
        <taxon>Pseudomonadati</taxon>
        <taxon>Pseudomonadota</taxon>
        <taxon>Betaproteobacteria</taxon>
        <taxon>Burkholderiales</taxon>
        <taxon>Oxalobacteraceae</taxon>
        <taxon>Janthinobacterium</taxon>
    </lineage>
</organism>